<dbReference type="EMBL" id="CP002040">
    <property type="protein sequence ID" value="ADH70250.1"/>
    <property type="molecule type" value="Genomic_DNA"/>
</dbReference>
<dbReference type="eggNOG" id="COG0594">
    <property type="taxonomic scope" value="Bacteria"/>
</dbReference>
<dbReference type="HOGENOM" id="CLU_2736000_0_0_11"/>
<evidence type="ECO:0000313" key="2">
    <source>
        <dbReference type="Proteomes" id="UP000002219"/>
    </source>
</evidence>
<dbReference type="STRING" id="446468.Ndas_4867"/>
<accession>D7B156</accession>
<protein>
    <submittedName>
        <fullName evidence="1">Uncharacterized protein</fullName>
    </submittedName>
</protein>
<evidence type="ECO:0000313" key="1">
    <source>
        <dbReference type="EMBL" id="ADH70250.1"/>
    </source>
</evidence>
<proteinExistence type="predicted"/>
<reference evidence="1 2" key="1">
    <citation type="journal article" date="2010" name="Stand. Genomic Sci.">
        <title>Complete genome sequence of Nocardiopsis dassonvillei type strain (IMRU 509).</title>
        <authorList>
            <person name="Sun H."/>
            <person name="Lapidus A."/>
            <person name="Nolan M."/>
            <person name="Lucas S."/>
            <person name="Del Rio T.G."/>
            <person name="Tice H."/>
            <person name="Cheng J.F."/>
            <person name="Tapia R."/>
            <person name="Han C."/>
            <person name="Goodwin L."/>
            <person name="Pitluck S."/>
            <person name="Pagani I."/>
            <person name="Ivanova N."/>
            <person name="Mavromatis K."/>
            <person name="Mikhailova N."/>
            <person name="Pati A."/>
            <person name="Chen A."/>
            <person name="Palaniappan K."/>
            <person name="Land M."/>
            <person name="Hauser L."/>
            <person name="Chang Y.J."/>
            <person name="Jeffries C.D."/>
            <person name="Djao O.D."/>
            <person name="Rohde M."/>
            <person name="Sikorski J."/>
            <person name="Goker M."/>
            <person name="Woyke T."/>
            <person name="Bristow J."/>
            <person name="Eisen J.A."/>
            <person name="Markowitz V."/>
            <person name="Hugenholtz P."/>
            <person name="Kyrpides N.C."/>
            <person name="Klenk H.P."/>
        </authorList>
    </citation>
    <scope>NUCLEOTIDE SEQUENCE [LARGE SCALE GENOMIC DNA]</scope>
    <source>
        <strain evidence="2">ATCC 23218 / DSM 43111 / CIP 107115 / JCM 7437 / KCTC 9190 / NBRC 14626 / NCTC 10488 / NRRL B-5397 / IMRU 509</strain>
    </source>
</reference>
<organism evidence="1 2">
    <name type="scientific">Nocardiopsis dassonvillei (strain ATCC 23218 / DSM 43111 / CIP 107115 / JCM 7437 / KCTC 9190 / NBRC 14626 / NCTC 10488 / NRRL B-5397 / IMRU 509)</name>
    <name type="common">Actinomadura dassonvillei</name>
    <dbReference type="NCBI Taxonomy" id="446468"/>
    <lineage>
        <taxon>Bacteria</taxon>
        <taxon>Bacillati</taxon>
        <taxon>Actinomycetota</taxon>
        <taxon>Actinomycetes</taxon>
        <taxon>Streptosporangiales</taxon>
        <taxon>Nocardiopsidaceae</taxon>
        <taxon>Nocardiopsis</taxon>
    </lineage>
</organism>
<gene>
    <name evidence="1" type="ordered locus">Ndas_4867</name>
</gene>
<name>D7B156_NOCDD</name>
<dbReference type="Proteomes" id="UP000002219">
    <property type="component" value="Chromosome 1"/>
</dbReference>
<sequence>MLSPRNRMRHSAEFGSVMRSGRRASRDCLGVVYLPPPSGVADADPRGSGSWSARRSGERWCASAYSADCAT</sequence>
<keyword evidence="2" id="KW-1185">Reference proteome</keyword>
<dbReference type="AlphaFoldDB" id="D7B156"/>
<dbReference type="KEGG" id="nda:Ndas_4867"/>